<evidence type="ECO:0000313" key="4">
    <source>
        <dbReference type="Proteomes" id="UP000054560"/>
    </source>
</evidence>
<dbReference type="GeneID" id="25905530"/>
<accession>A0A0L0G0Q2</accession>
<dbReference type="OrthoDB" id="6513151at2759"/>
<dbReference type="SUPFAM" id="SSF56112">
    <property type="entry name" value="Protein kinase-like (PK-like)"/>
    <property type="match status" value="1"/>
</dbReference>
<keyword evidence="4" id="KW-1185">Reference proteome</keyword>
<feature type="domain" description="Protein kinase" evidence="2">
    <location>
        <begin position="58"/>
        <end position="362"/>
    </location>
</feature>
<dbReference type="Gene3D" id="1.10.510.10">
    <property type="entry name" value="Transferase(Phosphotransferase) domain 1"/>
    <property type="match status" value="1"/>
</dbReference>
<keyword evidence="3" id="KW-0418">Kinase</keyword>
<dbReference type="EMBL" id="KQ241902">
    <property type="protein sequence ID" value="KNC82687.1"/>
    <property type="molecule type" value="Genomic_DNA"/>
</dbReference>
<feature type="compositionally biased region" description="Pro residues" evidence="1">
    <location>
        <begin position="1"/>
        <end position="10"/>
    </location>
</feature>
<protein>
    <submittedName>
        <fullName evidence="3">CAMK protein kinase</fullName>
    </submittedName>
</protein>
<dbReference type="AlphaFoldDB" id="A0A0L0G0Q2"/>
<name>A0A0L0G0Q2_9EUKA</name>
<feature type="region of interest" description="Disordered" evidence="1">
    <location>
        <begin position="439"/>
        <end position="482"/>
    </location>
</feature>
<dbReference type="GO" id="GO:0005634">
    <property type="term" value="C:nucleus"/>
    <property type="evidence" value="ECO:0007669"/>
    <property type="project" value="TreeGrafter"/>
</dbReference>
<sequence length="551" mass="61932">MSFAQAPPPGLESVNTNGTIRPPPGLGFSAESLPPNKRWVHSRSEAGANPLSTLTYDYKIKDFLNKGASANVYLAQRVPVHGPSYSRVIEMVALKQIEKTSKNIRLTRNEVELHSSVHHENIVDFKQYFETTEHYVCVQELMRSDMFEFLTAPKQEIKTDEDILEIVKDVIKGLNYMHSEGIAHRDVKLENIGISYQKVNRTLICNSDEENEDDSKRTQAKLMDLGLSIRLRPGMLVRDGVPGTVEYAAPELVGNVDDLDLSYDHNSNPHEHAFAKADMWAVGILLYLLVSNKTNCQFPWARAHTSDKSYRGFLRGSNRCFDAIDESQPVYRALFDGLLNPDSKARLTSAEALEIIELHTRRRAVPSVMHRLTAMAKRSNYKYVISAPRKVVTEVRQKRKNESSTYTSTAKKQKATHTVAHIVHTVVSRPQLVSWATDLSSESVGDNPNTSEGRRLSIELRCTDSTDSTDISGGEGSTSDEDIITHTSTSAKKDLRCVHPPLALPLKRAEHECSSESYTPRTTVEFEVQTFQATESATPTQTRNESKYRFY</sequence>
<dbReference type="GO" id="GO:0005524">
    <property type="term" value="F:ATP binding"/>
    <property type="evidence" value="ECO:0007669"/>
    <property type="project" value="InterPro"/>
</dbReference>
<evidence type="ECO:0000259" key="2">
    <source>
        <dbReference type="PROSITE" id="PS50011"/>
    </source>
</evidence>
<dbReference type="SMART" id="SM00220">
    <property type="entry name" value="S_TKc"/>
    <property type="match status" value="1"/>
</dbReference>
<proteinExistence type="predicted"/>
<evidence type="ECO:0000313" key="3">
    <source>
        <dbReference type="EMBL" id="KNC82687.1"/>
    </source>
</evidence>
<feature type="compositionally biased region" description="Polar residues" evidence="1">
    <location>
        <begin position="439"/>
        <end position="451"/>
    </location>
</feature>
<keyword evidence="3" id="KW-0808">Transferase</keyword>
<dbReference type="GO" id="GO:0004672">
    <property type="term" value="F:protein kinase activity"/>
    <property type="evidence" value="ECO:0007669"/>
    <property type="project" value="InterPro"/>
</dbReference>
<feature type="region of interest" description="Disordered" evidence="1">
    <location>
        <begin position="1"/>
        <end position="28"/>
    </location>
</feature>
<feature type="compositionally biased region" description="Basic and acidic residues" evidence="1">
    <location>
        <begin position="452"/>
        <end position="464"/>
    </location>
</feature>
<dbReference type="Pfam" id="PF00069">
    <property type="entry name" value="Pkinase"/>
    <property type="match status" value="1"/>
</dbReference>
<dbReference type="Proteomes" id="UP000054560">
    <property type="component" value="Unassembled WGS sequence"/>
</dbReference>
<dbReference type="RefSeq" id="XP_014156589.1">
    <property type="nucleotide sequence ID" value="XM_014301114.1"/>
</dbReference>
<dbReference type="PROSITE" id="PS50011">
    <property type="entry name" value="PROTEIN_KINASE_DOM"/>
    <property type="match status" value="1"/>
</dbReference>
<dbReference type="InterPro" id="IPR000719">
    <property type="entry name" value="Prot_kinase_dom"/>
</dbReference>
<dbReference type="PANTHER" id="PTHR24345">
    <property type="entry name" value="SERINE/THREONINE-PROTEIN KINASE PLK"/>
    <property type="match status" value="1"/>
</dbReference>
<reference evidence="3 4" key="1">
    <citation type="submission" date="2011-02" db="EMBL/GenBank/DDBJ databases">
        <title>The Genome Sequence of Sphaeroforma arctica JP610.</title>
        <authorList>
            <consortium name="The Broad Institute Genome Sequencing Platform"/>
            <person name="Russ C."/>
            <person name="Cuomo C."/>
            <person name="Young S.K."/>
            <person name="Zeng Q."/>
            <person name="Gargeya S."/>
            <person name="Alvarado L."/>
            <person name="Berlin A."/>
            <person name="Chapman S.B."/>
            <person name="Chen Z."/>
            <person name="Freedman E."/>
            <person name="Gellesch M."/>
            <person name="Goldberg J."/>
            <person name="Griggs A."/>
            <person name="Gujja S."/>
            <person name="Heilman E."/>
            <person name="Heiman D."/>
            <person name="Howarth C."/>
            <person name="Mehta T."/>
            <person name="Neiman D."/>
            <person name="Pearson M."/>
            <person name="Roberts A."/>
            <person name="Saif S."/>
            <person name="Shea T."/>
            <person name="Shenoy N."/>
            <person name="Sisk P."/>
            <person name="Stolte C."/>
            <person name="Sykes S."/>
            <person name="White J."/>
            <person name="Yandava C."/>
            <person name="Burger G."/>
            <person name="Gray M.W."/>
            <person name="Holland P.W.H."/>
            <person name="King N."/>
            <person name="Lang F.B.F."/>
            <person name="Roger A.J."/>
            <person name="Ruiz-Trillo I."/>
            <person name="Haas B."/>
            <person name="Nusbaum C."/>
            <person name="Birren B."/>
        </authorList>
    </citation>
    <scope>NUCLEOTIDE SEQUENCE [LARGE SCALE GENOMIC DNA]</scope>
    <source>
        <strain evidence="3 4">JP610</strain>
    </source>
</reference>
<dbReference type="InterPro" id="IPR011009">
    <property type="entry name" value="Kinase-like_dom_sf"/>
</dbReference>
<dbReference type="eggNOG" id="KOG0575">
    <property type="taxonomic scope" value="Eukaryota"/>
</dbReference>
<organism evidence="3 4">
    <name type="scientific">Sphaeroforma arctica JP610</name>
    <dbReference type="NCBI Taxonomy" id="667725"/>
    <lineage>
        <taxon>Eukaryota</taxon>
        <taxon>Ichthyosporea</taxon>
        <taxon>Ichthyophonida</taxon>
        <taxon>Sphaeroforma</taxon>
    </lineage>
</organism>
<gene>
    <name evidence="3" type="ORF">SARC_05026</name>
</gene>
<evidence type="ECO:0000256" key="1">
    <source>
        <dbReference type="SAM" id="MobiDB-lite"/>
    </source>
</evidence>